<reference evidence="2" key="1">
    <citation type="submission" date="2020-05" db="EMBL/GenBank/DDBJ databases">
        <title>Evolutionary and genomic comparisons of hybrid uninucleate and nonhybrid Rhizoctonia fungi.</title>
        <authorList>
            <person name="Li C."/>
            <person name="Chen X."/>
        </authorList>
    </citation>
    <scope>NUCLEOTIDE SEQUENCE</scope>
    <source>
        <strain evidence="2">AG-1 IA</strain>
    </source>
</reference>
<dbReference type="KEGG" id="rsx:RhiXN_00404"/>
<evidence type="ECO:0000313" key="2">
    <source>
        <dbReference type="EMBL" id="QRW18998.1"/>
    </source>
</evidence>
<gene>
    <name evidence="2" type="ORF">RhiXN_00404</name>
</gene>
<dbReference type="AlphaFoldDB" id="A0A8H8NVA4"/>
<dbReference type="GeneID" id="67022686"/>
<feature type="region of interest" description="Disordered" evidence="1">
    <location>
        <begin position="74"/>
        <end position="135"/>
    </location>
</feature>
<dbReference type="Proteomes" id="UP000650533">
    <property type="component" value="Chromosome 4"/>
</dbReference>
<dbReference type="EMBL" id="CP059661">
    <property type="protein sequence ID" value="QRW18998.1"/>
    <property type="molecule type" value="Genomic_DNA"/>
</dbReference>
<evidence type="ECO:0000256" key="1">
    <source>
        <dbReference type="SAM" id="MobiDB-lite"/>
    </source>
</evidence>
<name>A0A8H8NVA4_9AGAM</name>
<protein>
    <submittedName>
        <fullName evidence="2">Uncharacterized protein</fullName>
    </submittedName>
</protein>
<evidence type="ECO:0000313" key="3">
    <source>
        <dbReference type="Proteomes" id="UP000650533"/>
    </source>
</evidence>
<accession>A0A8H8NVA4</accession>
<organism evidence="2 3">
    <name type="scientific">Rhizoctonia solani</name>
    <dbReference type="NCBI Taxonomy" id="456999"/>
    <lineage>
        <taxon>Eukaryota</taxon>
        <taxon>Fungi</taxon>
        <taxon>Dikarya</taxon>
        <taxon>Basidiomycota</taxon>
        <taxon>Agaricomycotina</taxon>
        <taxon>Agaricomycetes</taxon>
        <taxon>Cantharellales</taxon>
        <taxon>Ceratobasidiaceae</taxon>
        <taxon>Rhizoctonia</taxon>
    </lineage>
</organism>
<proteinExistence type="predicted"/>
<dbReference type="RefSeq" id="XP_043179235.1">
    <property type="nucleotide sequence ID" value="XM_043320223.1"/>
</dbReference>
<feature type="compositionally biased region" description="Basic and acidic residues" evidence="1">
    <location>
        <begin position="75"/>
        <end position="90"/>
    </location>
</feature>
<sequence length="148" mass="16522">MMYEELAGSQRRIRHIEGIYVKNLTPFPLRDHASSALQHTTPAPIIQLSDDTDLVLARRRGRKISQNAVVTLRNLRSDVRTEESADKPGETPRSARARPAGPPVSFSRAGPSNSPPAHLRRQRSTSHTSLDLQKPELIHAMHQLLPTD</sequence>